<dbReference type="RefSeq" id="XP_039117479.1">
    <property type="nucleotide sequence ID" value="XM_039261545.1"/>
</dbReference>
<keyword evidence="3" id="KW-1185">Reference proteome</keyword>
<proteinExistence type="predicted"/>
<dbReference type="Pfam" id="PF12776">
    <property type="entry name" value="Myb_DNA-bind_3"/>
    <property type="match status" value="1"/>
</dbReference>
<evidence type="ECO:0000313" key="3">
    <source>
        <dbReference type="Proteomes" id="UP001515500"/>
    </source>
</evidence>
<evidence type="ECO:0000256" key="1">
    <source>
        <dbReference type="SAM" id="MobiDB-lite"/>
    </source>
</evidence>
<dbReference type="AlphaFoldDB" id="A0AB40AS70"/>
<organism evidence="3 4">
    <name type="scientific">Dioscorea cayennensis subsp. rotundata</name>
    <name type="common">White Guinea yam</name>
    <name type="synonym">Dioscorea rotundata</name>
    <dbReference type="NCBI Taxonomy" id="55577"/>
    <lineage>
        <taxon>Eukaryota</taxon>
        <taxon>Viridiplantae</taxon>
        <taxon>Streptophyta</taxon>
        <taxon>Embryophyta</taxon>
        <taxon>Tracheophyta</taxon>
        <taxon>Spermatophyta</taxon>
        <taxon>Magnoliopsida</taxon>
        <taxon>Liliopsida</taxon>
        <taxon>Dioscoreales</taxon>
        <taxon>Dioscoreaceae</taxon>
        <taxon>Dioscorea</taxon>
    </lineage>
</organism>
<dbReference type="PANTHER" id="PTHR46929">
    <property type="entry name" value="EXPRESSED PROTEIN"/>
    <property type="match status" value="1"/>
</dbReference>
<gene>
    <name evidence="4" type="primary">LOC120253219</name>
</gene>
<reference evidence="4" key="1">
    <citation type="submission" date="2025-08" db="UniProtKB">
        <authorList>
            <consortium name="RefSeq"/>
        </authorList>
    </citation>
    <scope>IDENTIFICATION</scope>
</reference>
<name>A0AB40AS70_DIOCR</name>
<feature type="region of interest" description="Disordered" evidence="1">
    <location>
        <begin position="1"/>
        <end position="29"/>
    </location>
</feature>
<feature type="domain" description="Myb/SANT-like" evidence="2">
    <location>
        <begin position="30"/>
        <end position="115"/>
    </location>
</feature>
<dbReference type="PANTHER" id="PTHR46929:SF3">
    <property type="entry name" value="MYB_SANT-LIKE DOMAIN-CONTAINING PROTEIN"/>
    <property type="match status" value="1"/>
</dbReference>
<feature type="compositionally biased region" description="Polar residues" evidence="1">
    <location>
        <begin position="204"/>
        <end position="225"/>
    </location>
</feature>
<evidence type="ECO:0000313" key="4">
    <source>
        <dbReference type="RefSeq" id="XP_039117479.1"/>
    </source>
</evidence>
<dbReference type="Proteomes" id="UP001515500">
    <property type="component" value="Chromosome 26"/>
</dbReference>
<accession>A0AB40AS70</accession>
<dbReference type="GeneID" id="120253219"/>
<protein>
    <submittedName>
        <fullName evidence="4">Uncharacterized protein LOC120253219</fullName>
    </submittedName>
</protein>
<feature type="compositionally biased region" description="Basic and acidic residues" evidence="1">
    <location>
        <begin position="7"/>
        <end position="16"/>
    </location>
</feature>
<evidence type="ECO:0000259" key="2">
    <source>
        <dbReference type="Pfam" id="PF12776"/>
    </source>
</evidence>
<sequence length="302" mass="33918">MSTPIEGSDRASDRVSSRSTASKRGTPNKRWKPDYDNFLIPLLVEQARKGLKCDKSFKRAAFAFAAVQVNARFGTTFTAENVENHYRTLKARYGEIKKAKDLSGAGWDDATKTITLDPVVAFTYTEAHPAARAFINKPIENYENLRIICGDDYATGYYATSMFSEFEVPSEHEDDNPDNGDSPPMDHGSDEDCDVHSAPPIVNSPATSSTPRSQRSNRGPKNNSMMGDLLVVVGEMADAIKNPTHWTETLYTKVMEVEGFDEQVLVDVFDYLRAREDEARGFMPKKMALRVDWIEKYLSQME</sequence>
<dbReference type="InterPro" id="IPR024752">
    <property type="entry name" value="Myb/SANT-like_dom"/>
</dbReference>
<feature type="region of interest" description="Disordered" evidence="1">
    <location>
        <begin position="167"/>
        <end position="225"/>
    </location>
</feature>